<organism evidence="4 5">
    <name type="scientific">Ectocarpus siliculosus</name>
    <name type="common">Brown alga</name>
    <name type="synonym">Conferva siliculosa</name>
    <dbReference type="NCBI Taxonomy" id="2880"/>
    <lineage>
        <taxon>Eukaryota</taxon>
        <taxon>Sar</taxon>
        <taxon>Stramenopiles</taxon>
        <taxon>Ochrophyta</taxon>
        <taxon>PX clade</taxon>
        <taxon>Phaeophyceae</taxon>
        <taxon>Ectocarpales</taxon>
        <taxon>Ectocarpaceae</taxon>
        <taxon>Ectocarpus</taxon>
    </lineage>
</organism>
<keyword evidence="1" id="KW-0175">Coiled coil</keyword>
<evidence type="ECO:0000256" key="2">
    <source>
        <dbReference type="SAM" id="Phobius"/>
    </source>
</evidence>
<keyword evidence="5" id="KW-1185">Reference proteome</keyword>
<dbReference type="Proteomes" id="UP000002630">
    <property type="component" value="Unassembled WGS sequence"/>
</dbReference>
<feature type="chain" id="PRO_5003117045" evidence="3">
    <location>
        <begin position="33"/>
        <end position="720"/>
    </location>
</feature>
<feature type="signal peptide" evidence="3">
    <location>
        <begin position="1"/>
        <end position="32"/>
    </location>
</feature>
<dbReference type="EMBL" id="FN649760">
    <property type="protein sequence ID" value="CBN80186.1"/>
    <property type="molecule type" value="Genomic_DNA"/>
</dbReference>
<keyword evidence="2" id="KW-0812">Transmembrane</keyword>
<gene>
    <name evidence="4" type="ORF">Esi_0116_0070</name>
</gene>
<reference evidence="4 5" key="1">
    <citation type="journal article" date="2010" name="Nature">
        <title>The Ectocarpus genome and the independent evolution of multicellularity in brown algae.</title>
        <authorList>
            <person name="Cock J.M."/>
            <person name="Sterck L."/>
            <person name="Rouze P."/>
            <person name="Scornet D."/>
            <person name="Allen A.E."/>
            <person name="Amoutzias G."/>
            <person name="Anthouard V."/>
            <person name="Artiguenave F."/>
            <person name="Aury J.M."/>
            <person name="Badger J.H."/>
            <person name="Beszteri B."/>
            <person name="Billiau K."/>
            <person name="Bonnet E."/>
            <person name="Bothwell J.H."/>
            <person name="Bowler C."/>
            <person name="Boyen C."/>
            <person name="Brownlee C."/>
            <person name="Carrano C.J."/>
            <person name="Charrier B."/>
            <person name="Cho G.Y."/>
            <person name="Coelho S.M."/>
            <person name="Collen J."/>
            <person name="Corre E."/>
            <person name="Da Silva C."/>
            <person name="Delage L."/>
            <person name="Delaroque N."/>
            <person name="Dittami S.M."/>
            <person name="Doulbeau S."/>
            <person name="Elias M."/>
            <person name="Farnham G."/>
            <person name="Gachon C.M."/>
            <person name="Gschloessl B."/>
            <person name="Heesch S."/>
            <person name="Jabbari K."/>
            <person name="Jubin C."/>
            <person name="Kawai H."/>
            <person name="Kimura K."/>
            <person name="Kloareg B."/>
            <person name="Kupper F.C."/>
            <person name="Lang D."/>
            <person name="Le Bail A."/>
            <person name="Leblanc C."/>
            <person name="Lerouge P."/>
            <person name="Lohr M."/>
            <person name="Lopez P.J."/>
            <person name="Martens C."/>
            <person name="Maumus F."/>
            <person name="Michel G."/>
            <person name="Miranda-Saavedra D."/>
            <person name="Morales J."/>
            <person name="Moreau H."/>
            <person name="Motomura T."/>
            <person name="Nagasato C."/>
            <person name="Napoli C.A."/>
            <person name="Nelson D.R."/>
            <person name="Nyvall-Collen P."/>
            <person name="Peters A.F."/>
            <person name="Pommier C."/>
            <person name="Potin P."/>
            <person name="Poulain J."/>
            <person name="Quesneville H."/>
            <person name="Read B."/>
            <person name="Rensing S.A."/>
            <person name="Ritter A."/>
            <person name="Rousvoal S."/>
            <person name="Samanta M."/>
            <person name="Samson G."/>
            <person name="Schroeder D.C."/>
            <person name="Segurens B."/>
            <person name="Strittmatter M."/>
            <person name="Tonon T."/>
            <person name="Tregear J.W."/>
            <person name="Valentin K."/>
            <person name="von Dassow P."/>
            <person name="Yamagishi T."/>
            <person name="Van de Peer Y."/>
            <person name="Wincker P."/>
        </authorList>
    </citation>
    <scope>NUCLEOTIDE SEQUENCE [LARGE SCALE GENOMIC DNA]</scope>
    <source>
        <strain evidence="5">Ec32 / CCAP1310/4</strain>
    </source>
</reference>
<feature type="transmembrane region" description="Helical" evidence="2">
    <location>
        <begin position="125"/>
        <end position="145"/>
    </location>
</feature>
<dbReference type="InParanoid" id="D8LDC8"/>
<accession>D8LDC8</accession>
<feature type="transmembrane region" description="Helical" evidence="2">
    <location>
        <begin position="54"/>
        <end position="79"/>
    </location>
</feature>
<sequence>MAPMRLRPLVGRRGAAMLCLPTLAMTLVVTKGSVFDTPADDLEQEDYIDYGQEVGVATAGLGIGLSIFFGLLAFLGMLAMCCRCKRLHRADLAIAEAEGDNDGKGLDDMYEIEDYEDNISKHRKILWLFSFIIFLGYLFCAGYAYNGAETTDSSFGSIFDGTDVLLTRAQEALCAENGSADCADGSVGDFMLEISVALIDRLEGVVDFISSLSAVTAPLLVVSANLGTATGVVDTTEMAVININNSITSVNAIITGDGPVAELMDGETIANIDGDVLHDIQDGRDALEQATELTESSSLEIAEQLTGNESAITRIKYQLDDVHGNEILGDEDIRNATLTTVLDDVLQPMRDLTVDIYDVQNDDIPEVRENIEVYLDQAVQAVAGIIFLPGVILFLTSLCSGVCQSSKINGDLCDHHMALIEANLPEFNTTVQDVEILVDFPKVEKILTCSGDAGDTPTDSNNFVDILEIQQIFNISSTLKEASSLITDNSALLAEPKDSVLDAQSELGPLDDFVETDFVGDIDMSELSDEIDDLLEDMPPSPLDWDDRDHQDSVDSFYLNNVSGYSWNNASSGNITYRGQLENVNWLISLMVPGIIGVEDAFLDIKDPYNFEQARNLTNETVCATDSPFYPADGQDRYSNSENIEIYAFDDHWDQLCRNVTAYYETTKKLETLIEENDEARQDLEGIQYEMGNIEGNITVITDQQASTAAFLAWRGPRLV</sequence>
<proteinExistence type="predicted"/>
<protein>
    <submittedName>
        <fullName evidence="4">Uncharacterized protein</fullName>
    </submittedName>
</protein>
<feature type="coiled-coil region" evidence="1">
    <location>
        <begin position="663"/>
        <end position="690"/>
    </location>
</feature>
<keyword evidence="3" id="KW-0732">Signal</keyword>
<evidence type="ECO:0000256" key="1">
    <source>
        <dbReference type="SAM" id="Coils"/>
    </source>
</evidence>
<name>D8LDC8_ECTSI</name>
<evidence type="ECO:0000313" key="4">
    <source>
        <dbReference type="EMBL" id="CBN80186.1"/>
    </source>
</evidence>
<keyword evidence="2" id="KW-0472">Membrane</keyword>
<dbReference type="AlphaFoldDB" id="D8LDC8"/>
<evidence type="ECO:0000313" key="5">
    <source>
        <dbReference type="Proteomes" id="UP000002630"/>
    </source>
</evidence>
<evidence type="ECO:0000256" key="3">
    <source>
        <dbReference type="SAM" id="SignalP"/>
    </source>
</evidence>
<keyword evidence="2" id="KW-1133">Transmembrane helix</keyword>